<protein>
    <submittedName>
        <fullName evidence="2">Uncharacterized protein</fullName>
    </submittedName>
</protein>
<name>A0A6I4UVR9_9SPHN</name>
<dbReference type="OrthoDB" id="7433073at2"/>
<evidence type="ECO:0000256" key="1">
    <source>
        <dbReference type="SAM" id="Phobius"/>
    </source>
</evidence>
<dbReference type="AlphaFoldDB" id="A0A6I4UVR9"/>
<dbReference type="Proteomes" id="UP000471435">
    <property type="component" value="Unassembled WGS sequence"/>
</dbReference>
<reference evidence="2 3" key="1">
    <citation type="submission" date="2019-12" db="EMBL/GenBank/DDBJ databases">
        <title>Genomic-based taxomic classification of the family Erythrobacteraceae.</title>
        <authorList>
            <person name="Xu L."/>
        </authorList>
    </citation>
    <scope>NUCLEOTIDE SEQUENCE [LARGE SCALE GENOMIC DNA]</scope>
    <source>
        <strain evidence="2 3">SW-109</strain>
    </source>
</reference>
<comment type="caution">
    <text evidence="2">The sequence shown here is derived from an EMBL/GenBank/DDBJ whole genome shotgun (WGS) entry which is preliminary data.</text>
</comment>
<dbReference type="RefSeq" id="WP_160729127.1">
    <property type="nucleotide sequence ID" value="NZ_WTYP01000001.1"/>
</dbReference>
<proteinExistence type="predicted"/>
<gene>
    <name evidence="2" type="ORF">GRI43_00230</name>
</gene>
<keyword evidence="3" id="KW-1185">Reference proteome</keyword>
<organism evidence="2 3">
    <name type="scientific">Pontixanthobacter luteolus</name>
    <dbReference type="NCBI Taxonomy" id="295089"/>
    <lineage>
        <taxon>Bacteria</taxon>
        <taxon>Pseudomonadati</taxon>
        <taxon>Pseudomonadota</taxon>
        <taxon>Alphaproteobacteria</taxon>
        <taxon>Sphingomonadales</taxon>
        <taxon>Erythrobacteraceae</taxon>
        <taxon>Pontixanthobacter</taxon>
    </lineage>
</organism>
<keyword evidence="1" id="KW-0472">Membrane</keyword>
<keyword evidence="1" id="KW-1133">Transmembrane helix</keyword>
<sequence>MDWEIILKSLGLLLFGLLFVWLGATGWKHRREERISLIEAAILKAGGEEEPLPRNNWDRFAAYVQPVLMLIFGPLMILGGLAVLSLLGE</sequence>
<feature type="transmembrane region" description="Helical" evidence="1">
    <location>
        <begin position="6"/>
        <end position="24"/>
    </location>
</feature>
<evidence type="ECO:0000313" key="3">
    <source>
        <dbReference type="Proteomes" id="UP000471435"/>
    </source>
</evidence>
<accession>A0A6I4UVR9</accession>
<keyword evidence="1" id="KW-0812">Transmembrane</keyword>
<feature type="transmembrane region" description="Helical" evidence="1">
    <location>
        <begin position="67"/>
        <end position="87"/>
    </location>
</feature>
<evidence type="ECO:0000313" key="2">
    <source>
        <dbReference type="EMBL" id="MXP45818.1"/>
    </source>
</evidence>
<dbReference type="EMBL" id="WTYP01000001">
    <property type="protein sequence ID" value="MXP45818.1"/>
    <property type="molecule type" value="Genomic_DNA"/>
</dbReference>